<keyword evidence="4" id="KW-1185">Reference proteome</keyword>
<name>A0A180GAJ9_PUCT1</name>
<reference evidence="3 4" key="3">
    <citation type="journal article" date="2017" name="G3 (Bethesda)">
        <title>Comparative analysis highlights variable genome content of wheat rusts and divergence of the mating loci.</title>
        <authorList>
            <person name="Cuomo C.A."/>
            <person name="Bakkeren G."/>
            <person name="Khalil H.B."/>
            <person name="Panwar V."/>
            <person name="Joly D."/>
            <person name="Linning R."/>
            <person name="Sakthikumar S."/>
            <person name="Song X."/>
            <person name="Adiconis X."/>
            <person name="Fan L."/>
            <person name="Goldberg J.M."/>
            <person name="Levin J.Z."/>
            <person name="Young S."/>
            <person name="Zeng Q."/>
            <person name="Anikster Y."/>
            <person name="Bruce M."/>
            <person name="Wang M."/>
            <person name="Yin C."/>
            <person name="McCallum B."/>
            <person name="Szabo L.J."/>
            <person name="Hulbert S."/>
            <person name="Chen X."/>
            <person name="Fellers J.P."/>
        </authorList>
    </citation>
    <scope>NUCLEOTIDE SEQUENCE</scope>
    <source>
        <strain evidence="4">Isolate 1-1 / race 1 (BBBD)</strain>
        <strain evidence="3">isolate 1-1 / race 1 (BBBD)</strain>
    </source>
</reference>
<dbReference type="EMBL" id="ADAS02000119">
    <property type="protein sequence ID" value="OAV89736.1"/>
    <property type="molecule type" value="Genomic_DNA"/>
</dbReference>
<dbReference type="VEuPathDB" id="FungiDB:PTTG_28579"/>
<keyword evidence="1" id="KW-0732">Signal</keyword>
<feature type="signal peptide" evidence="1">
    <location>
        <begin position="1"/>
        <end position="21"/>
    </location>
</feature>
<dbReference type="Proteomes" id="UP000005240">
    <property type="component" value="Unassembled WGS sequence"/>
</dbReference>
<evidence type="ECO:0000313" key="3">
    <source>
        <dbReference type="EnsemblFungi" id="PTTG_28579-t43_1-p1"/>
    </source>
</evidence>
<gene>
    <name evidence="2" type="ORF">PTTG_28579</name>
</gene>
<reference evidence="2" key="2">
    <citation type="submission" date="2016-05" db="EMBL/GenBank/DDBJ databases">
        <title>Comparative analysis highlights variable genome content of wheat rusts and divergence of the mating loci.</title>
        <authorList>
            <person name="Cuomo C.A."/>
            <person name="Bakkeren G."/>
            <person name="Szabo L."/>
            <person name="Khalil H."/>
            <person name="Joly D."/>
            <person name="Goldberg J."/>
            <person name="Young S."/>
            <person name="Zeng Q."/>
            <person name="Fellers J."/>
        </authorList>
    </citation>
    <scope>NUCLEOTIDE SEQUENCE [LARGE SCALE GENOMIC DNA]</scope>
    <source>
        <strain evidence="2">1-1 BBBD Race 1</strain>
    </source>
</reference>
<dbReference type="EnsemblFungi" id="PTTG_28579-t43_1">
    <property type="protein sequence ID" value="PTTG_28579-t43_1-p1"/>
    <property type="gene ID" value="PTTG_28579"/>
</dbReference>
<feature type="chain" id="PRO_5008109700" evidence="1">
    <location>
        <begin position="22"/>
        <end position="179"/>
    </location>
</feature>
<protein>
    <submittedName>
        <fullName evidence="2 3">Uncharacterized protein</fullName>
    </submittedName>
</protein>
<evidence type="ECO:0000313" key="2">
    <source>
        <dbReference type="EMBL" id="OAV89736.1"/>
    </source>
</evidence>
<sequence>MRFTLFILTVTLLTSDHQVFAGDDDIDPPLNPTNKIQSFSFERQPSWTNQDFEVTQDDNHAHVMSIEAHLKDQVLAHFALDLNLASGEQIKIKINRKVVNCGFKQTYKMSNGVQFLIDPRGPLTDRWHIKQSGYIKQKYTWMRKVQGLSGILKSDDGRKVAYFSGELISGHASKSFQMF</sequence>
<evidence type="ECO:0000313" key="4">
    <source>
        <dbReference type="Proteomes" id="UP000005240"/>
    </source>
</evidence>
<reference evidence="2" key="1">
    <citation type="submission" date="2009-11" db="EMBL/GenBank/DDBJ databases">
        <authorList>
            <consortium name="The Broad Institute Genome Sequencing Platform"/>
            <person name="Ward D."/>
            <person name="Feldgarden M."/>
            <person name="Earl A."/>
            <person name="Young S.K."/>
            <person name="Zeng Q."/>
            <person name="Koehrsen M."/>
            <person name="Alvarado L."/>
            <person name="Berlin A."/>
            <person name="Bochicchio J."/>
            <person name="Borenstein D."/>
            <person name="Chapman S.B."/>
            <person name="Chen Z."/>
            <person name="Engels R."/>
            <person name="Freedman E."/>
            <person name="Gellesch M."/>
            <person name="Goldberg J."/>
            <person name="Griggs A."/>
            <person name="Gujja S."/>
            <person name="Heilman E."/>
            <person name="Heiman D."/>
            <person name="Hepburn T."/>
            <person name="Howarth C."/>
            <person name="Jen D."/>
            <person name="Larson L."/>
            <person name="Lewis B."/>
            <person name="Mehta T."/>
            <person name="Park D."/>
            <person name="Pearson M."/>
            <person name="Roberts A."/>
            <person name="Saif S."/>
            <person name="Shea T."/>
            <person name="Shenoy N."/>
            <person name="Sisk P."/>
            <person name="Stolte C."/>
            <person name="Sykes S."/>
            <person name="Thomson T."/>
            <person name="Walk T."/>
            <person name="White J."/>
            <person name="Yandava C."/>
            <person name="Izard J."/>
            <person name="Baranova O.V."/>
            <person name="Blanton J.M."/>
            <person name="Tanner A.C."/>
            <person name="Dewhirst F.E."/>
            <person name="Haas B."/>
            <person name="Nusbaum C."/>
            <person name="Birren B."/>
        </authorList>
    </citation>
    <scope>NUCLEOTIDE SEQUENCE [LARGE SCALE GENOMIC DNA]</scope>
    <source>
        <strain evidence="2">1-1 BBBD Race 1</strain>
    </source>
</reference>
<dbReference type="OrthoDB" id="2496311at2759"/>
<proteinExistence type="predicted"/>
<evidence type="ECO:0000256" key="1">
    <source>
        <dbReference type="SAM" id="SignalP"/>
    </source>
</evidence>
<organism evidence="2">
    <name type="scientific">Puccinia triticina (isolate 1-1 / race 1 (BBBD))</name>
    <name type="common">Brown leaf rust fungus</name>
    <dbReference type="NCBI Taxonomy" id="630390"/>
    <lineage>
        <taxon>Eukaryota</taxon>
        <taxon>Fungi</taxon>
        <taxon>Dikarya</taxon>
        <taxon>Basidiomycota</taxon>
        <taxon>Pucciniomycotina</taxon>
        <taxon>Pucciniomycetes</taxon>
        <taxon>Pucciniales</taxon>
        <taxon>Pucciniaceae</taxon>
        <taxon>Puccinia</taxon>
    </lineage>
</organism>
<dbReference type="AlphaFoldDB" id="A0A180GAJ9"/>
<reference evidence="3" key="4">
    <citation type="submission" date="2025-05" db="UniProtKB">
        <authorList>
            <consortium name="EnsemblFungi"/>
        </authorList>
    </citation>
    <scope>IDENTIFICATION</scope>
    <source>
        <strain evidence="3">isolate 1-1 / race 1 (BBBD)</strain>
    </source>
</reference>
<accession>A0A180GAJ9</accession>